<dbReference type="PANTHER" id="PTHR24241:SF83">
    <property type="entry name" value="G-PROTEIN COUPLED RECEPTOR 150-RELATED"/>
    <property type="match status" value="1"/>
</dbReference>
<sequence length="450" mass="46146">MEDPFSPSSLAAAPNLSSVPEPGGSLNLSAPGGQWPLPSRRARAASAGAVLLLALVGNCLVLRRLACCGCCGRGRRRKMDFLIAHLALADLCGCGLALLPRLAAELRGPGWPPGAAACRLLPLLQGCGPLASAHVLVLLALERHHVVRRPARPPLPARGLAALGWLLAPLLALPQAFVFRPAPRPGGPRCRSIFEELPRWHGLAYAAYGAATSFVAPACLLCWAYGRILLAVWAARGHKAAGSGRRCPGLLPGAGGCGMPRARARTLQLTLVLIALFTLCRLPRCALELSLASAPAQPGAHGPREALVALGIMAAANSALNPFAYLLFQSHRPWAHRLQRGLCGVGPGATCCCPGLEAEPRHRATHRALHRPRRRPRTDAVPANPAAAILGPATTGATISGPADPAAAISGLATAGAATSEPATPLPGGASSATPGPATPPPGATAEGRC</sequence>
<evidence type="ECO:0000256" key="7">
    <source>
        <dbReference type="RuleBase" id="RU000688"/>
    </source>
</evidence>
<keyword evidence="2" id="KW-1003">Cell membrane</keyword>
<comment type="similarity">
    <text evidence="7">Belongs to the G-protein coupled receptor 1 family.</text>
</comment>
<protein>
    <submittedName>
        <fullName evidence="12">Probable G-protein coupled receptor 150</fullName>
    </submittedName>
</protein>
<evidence type="ECO:0000256" key="9">
    <source>
        <dbReference type="SAM" id="Phobius"/>
    </source>
</evidence>
<feature type="region of interest" description="Disordered" evidence="8">
    <location>
        <begin position="364"/>
        <end position="396"/>
    </location>
</feature>
<keyword evidence="11" id="KW-1185">Reference proteome</keyword>
<keyword evidence="6 7" id="KW-0675">Receptor</keyword>
<dbReference type="PROSITE" id="PS50262">
    <property type="entry name" value="G_PROTEIN_RECEP_F1_2"/>
    <property type="match status" value="1"/>
</dbReference>
<evidence type="ECO:0000256" key="6">
    <source>
        <dbReference type="ARBA" id="ARBA00023170"/>
    </source>
</evidence>
<feature type="domain" description="G-protein coupled receptors family 1 profile" evidence="10">
    <location>
        <begin position="57"/>
        <end position="325"/>
    </location>
</feature>
<reference evidence="12" key="1">
    <citation type="submission" date="2025-08" db="UniProtKB">
        <authorList>
            <consortium name="RefSeq"/>
        </authorList>
    </citation>
    <scope>IDENTIFICATION</scope>
    <source>
        <tissue evidence="12">Blood</tissue>
    </source>
</reference>
<keyword evidence="3 7" id="KW-0812">Transmembrane</keyword>
<keyword evidence="4 9" id="KW-1133">Transmembrane helix</keyword>
<dbReference type="Pfam" id="PF00001">
    <property type="entry name" value="7tm_1"/>
    <property type="match status" value="1"/>
</dbReference>
<feature type="transmembrane region" description="Helical" evidence="9">
    <location>
        <begin position="123"/>
        <end position="141"/>
    </location>
</feature>
<evidence type="ECO:0000256" key="3">
    <source>
        <dbReference type="ARBA" id="ARBA00022692"/>
    </source>
</evidence>
<organism evidence="11 12">
    <name type="scientific">Apteryx mantelli</name>
    <name type="common">North Island brown kiwi</name>
    <dbReference type="NCBI Taxonomy" id="2696672"/>
    <lineage>
        <taxon>Eukaryota</taxon>
        <taxon>Metazoa</taxon>
        <taxon>Chordata</taxon>
        <taxon>Craniata</taxon>
        <taxon>Vertebrata</taxon>
        <taxon>Euteleostomi</taxon>
        <taxon>Archelosauria</taxon>
        <taxon>Archosauria</taxon>
        <taxon>Dinosauria</taxon>
        <taxon>Saurischia</taxon>
        <taxon>Theropoda</taxon>
        <taxon>Coelurosauria</taxon>
        <taxon>Aves</taxon>
        <taxon>Palaeognathae</taxon>
        <taxon>Apterygiformes</taxon>
        <taxon>Apterygidae</taxon>
        <taxon>Apteryx</taxon>
    </lineage>
</organism>
<evidence type="ECO:0000256" key="8">
    <source>
        <dbReference type="SAM" id="MobiDB-lite"/>
    </source>
</evidence>
<comment type="subcellular location">
    <subcellularLocation>
        <location evidence="1">Cell membrane</location>
        <topology evidence="1">Multi-pass membrane protein</topology>
    </subcellularLocation>
</comment>
<evidence type="ECO:0000256" key="5">
    <source>
        <dbReference type="ARBA" id="ARBA00023136"/>
    </source>
</evidence>
<proteinExistence type="inferred from homology"/>
<keyword evidence="7" id="KW-0807">Transducer</keyword>
<name>A0ABM4G5N8_9AVES</name>
<feature type="transmembrane region" description="Helical" evidence="9">
    <location>
        <begin position="269"/>
        <end position="294"/>
    </location>
</feature>
<dbReference type="PANTHER" id="PTHR24241">
    <property type="entry name" value="NEUROPEPTIDE RECEPTOR-RELATED G-PROTEIN COUPLED RECEPTOR"/>
    <property type="match status" value="1"/>
</dbReference>
<dbReference type="InterPro" id="IPR017452">
    <property type="entry name" value="GPCR_Rhodpsn_7TM"/>
</dbReference>
<dbReference type="RefSeq" id="XP_067172529.1">
    <property type="nucleotide sequence ID" value="XM_067316428.1"/>
</dbReference>
<feature type="compositionally biased region" description="Low complexity" evidence="8">
    <location>
        <begin position="427"/>
        <end position="436"/>
    </location>
</feature>
<evidence type="ECO:0000256" key="2">
    <source>
        <dbReference type="ARBA" id="ARBA00022475"/>
    </source>
</evidence>
<feature type="transmembrane region" description="Helical" evidence="9">
    <location>
        <begin position="162"/>
        <end position="182"/>
    </location>
</feature>
<evidence type="ECO:0000259" key="10">
    <source>
        <dbReference type="PROSITE" id="PS50262"/>
    </source>
</evidence>
<dbReference type="Gene3D" id="1.20.1070.10">
    <property type="entry name" value="Rhodopsin 7-helix transmembrane proteins"/>
    <property type="match status" value="1"/>
</dbReference>
<dbReference type="PROSITE" id="PS00237">
    <property type="entry name" value="G_PROTEIN_RECEP_F1_1"/>
    <property type="match status" value="1"/>
</dbReference>
<evidence type="ECO:0000313" key="11">
    <source>
        <dbReference type="Proteomes" id="UP001652627"/>
    </source>
</evidence>
<gene>
    <name evidence="12" type="primary">GPR150</name>
</gene>
<feature type="region of interest" description="Disordered" evidence="8">
    <location>
        <begin position="414"/>
        <end position="450"/>
    </location>
</feature>
<keyword evidence="5 9" id="KW-0472">Membrane</keyword>
<dbReference type="PRINTS" id="PR00237">
    <property type="entry name" value="GPCRRHODOPSN"/>
</dbReference>
<feature type="compositionally biased region" description="Basic residues" evidence="8">
    <location>
        <begin position="364"/>
        <end position="376"/>
    </location>
</feature>
<evidence type="ECO:0000256" key="4">
    <source>
        <dbReference type="ARBA" id="ARBA00022989"/>
    </source>
</evidence>
<evidence type="ECO:0000313" key="12">
    <source>
        <dbReference type="RefSeq" id="XP_067172529.1"/>
    </source>
</evidence>
<keyword evidence="7" id="KW-0297">G-protein coupled receptor</keyword>
<feature type="transmembrane region" description="Helical" evidence="9">
    <location>
        <begin position="306"/>
        <end position="328"/>
    </location>
</feature>
<dbReference type="SUPFAM" id="SSF81321">
    <property type="entry name" value="Family A G protein-coupled receptor-like"/>
    <property type="match status" value="1"/>
</dbReference>
<accession>A0ABM4G5N8</accession>
<dbReference type="InterPro" id="IPR000276">
    <property type="entry name" value="GPCR_Rhodpsn"/>
</dbReference>
<feature type="transmembrane region" description="Helical" evidence="9">
    <location>
        <begin position="44"/>
        <end position="62"/>
    </location>
</feature>
<dbReference type="GeneID" id="136995421"/>
<feature type="transmembrane region" description="Helical" evidence="9">
    <location>
        <begin position="202"/>
        <end position="226"/>
    </location>
</feature>
<evidence type="ECO:0000256" key="1">
    <source>
        <dbReference type="ARBA" id="ARBA00004651"/>
    </source>
</evidence>
<dbReference type="Proteomes" id="UP001652627">
    <property type="component" value="Chromosome Z"/>
</dbReference>
<feature type="transmembrane region" description="Helical" evidence="9">
    <location>
        <begin position="82"/>
        <end position="103"/>
    </location>
</feature>